<proteinExistence type="predicted"/>
<name>K8P6K7_9BRAD</name>
<evidence type="ECO:0000256" key="4">
    <source>
        <dbReference type="SAM" id="MobiDB-lite"/>
    </source>
</evidence>
<evidence type="ECO:0000313" key="6">
    <source>
        <dbReference type="EMBL" id="EKS34063.1"/>
    </source>
</evidence>
<gene>
    <name evidence="6" type="ORF">HMPREF9695_03973</name>
</gene>
<feature type="domain" description="HTH hxlR-type" evidence="5">
    <location>
        <begin position="13"/>
        <end position="110"/>
    </location>
</feature>
<dbReference type="HOGENOM" id="CLU_111585_0_1_5"/>
<dbReference type="Proteomes" id="UP000001096">
    <property type="component" value="Unassembled WGS sequence"/>
</dbReference>
<reference evidence="6 7" key="1">
    <citation type="submission" date="2012-04" db="EMBL/GenBank/DDBJ databases">
        <title>The Genome Sequence of Afipia broomeae ATCC 49717.</title>
        <authorList>
            <consortium name="The Broad Institute Genome Sequencing Platform"/>
            <person name="Earl A."/>
            <person name="Ward D."/>
            <person name="Feldgarden M."/>
            <person name="Gevers D."/>
            <person name="Huys G."/>
            <person name="Walker B."/>
            <person name="Young S.K."/>
            <person name="Zeng Q."/>
            <person name="Gargeya S."/>
            <person name="Fitzgerald M."/>
            <person name="Haas B."/>
            <person name="Abouelleil A."/>
            <person name="Alvarado L."/>
            <person name="Arachchi H.M."/>
            <person name="Berlin A."/>
            <person name="Chapman S.B."/>
            <person name="Goldberg J."/>
            <person name="Griggs A."/>
            <person name="Gujja S."/>
            <person name="Hansen M."/>
            <person name="Howarth C."/>
            <person name="Imamovic A."/>
            <person name="Larimer J."/>
            <person name="McCowen C."/>
            <person name="Montmayeur A."/>
            <person name="Murphy C."/>
            <person name="Neiman D."/>
            <person name="Pearson M."/>
            <person name="Priest M."/>
            <person name="Roberts A."/>
            <person name="Saif S."/>
            <person name="Shea T."/>
            <person name="Sisk P."/>
            <person name="Sykes S."/>
            <person name="Wortman J."/>
            <person name="Nusbaum C."/>
            <person name="Birren B."/>
        </authorList>
    </citation>
    <scope>NUCLEOTIDE SEQUENCE [LARGE SCALE GENOMIC DNA]</scope>
    <source>
        <strain evidence="6 7">ATCC 49717</strain>
    </source>
</reference>
<dbReference type="RefSeq" id="WP_006022675.1">
    <property type="nucleotide sequence ID" value="NZ_KB375284.1"/>
</dbReference>
<dbReference type="PANTHER" id="PTHR33204">
    <property type="entry name" value="TRANSCRIPTIONAL REGULATOR, MARR FAMILY"/>
    <property type="match status" value="1"/>
</dbReference>
<keyword evidence="1" id="KW-0805">Transcription regulation</keyword>
<feature type="region of interest" description="Disordered" evidence="4">
    <location>
        <begin position="141"/>
        <end position="160"/>
    </location>
</feature>
<dbReference type="Pfam" id="PF01638">
    <property type="entry name" value="HxlR"/>
    <property type="match status" value="1"/>
</dbReference>
<dbReference type="PROSITE" id="PS51118">
    <property type="entry name" value="HTH_HXLR"/>
    <property type="match status" value="1"/>
</dbReference>
<dbReference type="InterPro" id="IPR036390">
    <property type="entry name" value="WH_DNA-bd_sf"/>
</dbReference>
<sequence length="160" mass="17707">MKGKRTSLDGTACAIARSLGVIGDWWSLLIIRDALAGKRRFGEFQKSLGTAKNILSARLQKLVEHGILATAPASDGTAYKEYVLTRKGKKLYVVLIALWQWGEEFCFAPGELTHDMVDKDTQKPFLPLELKARDGRVIGPADMRALPRPAPKQQRRASSS</sequence>
<evidence type="ECO:0000256" key="1">
    <source>
        <dbReference type="ARBA" id="ARBA00023015"/>
    </source>
</evidence>
<evidence type="ECO:0000256" key="2">
    <source>
        <dbReference type="ARBA" id="ARBA00023125"/>
    </source>
</evidence>
<organism evidence="6 7">
    <name type="scientific">Afipia broomeae ATCC 49717</name>
    <dbReference type="NCBI Taxonomy" id="883078"/>
    <lineage>
        <taxon>Bacteria</taxon>
        <taxon>Pseudomonadati</taxon>
        <taxon>Pseudomonadota</taxon>
        <taxon>Alphaproteobacteria</taxon>
        <taxon>Hyphomicrobiales</taxon>
        <taxon>Nitrobacteraceae</taxon>
        <taxon>Afipia</taxon>
    </lineage>
</organism>
<evidence type="ECO:0000256" key="3">
    <source>
        <dbReference type="ARBA" id="ARBA00023163"/>
    </source>
</evidence>
<evidence type="ECO:0000313" key="7">
    <source>
        <dbReference type="Proteomes" id="UP000001096"/>
    </source>
</evidence>
<dbReference type="GO" id="GO:0003677">
    <property type="term" value="F:DNA binding"/>
    <property type="evidence" value="ECO:0007669"/>
    <property type="project" value="UniProtKB-KW"/>
</dbReference>
<dbReference type="PATRIC" id="fig|883078.3.peg.4100"/>
<dbReference type="eggNOG" id="COG1733">
    <property type="taxonomic scope" value="Bacteria"/>
</dbReference>
<dbReference type="Gene3D" id="1.10.10.10">
    <property type="entry name" value="Winged helix-like DNA-binding domain superfamily/Winged helix DNA-binding domain"/>
    <property type="match status" value="1"/>
</dbReference>
<dbReference type="InterPro" id="IPR002577">
    <property type="entry name" value="HTH_HxlR"/>
</dbReference>
<evidence type="ECO:0000259" key="5">
    <source>
        <dbReference type="PROSITE" id="PS51118"/>
    </source>
</evidence>
<dbReference type="EMBL" id="AGWX01000005">
    <property type="protein sequence ID" value="EKS34063.1"/>
    <property type="molecule type" value="Genomic_DNA"/>
</dbReference>
<dbReference type="AlphaFoldDB" id="K8P6K7"/>
<dbReference type="InterPro" id="IPR036388">
    <property type="entry name" value="WH-like_DNA-bd_sf"/>
</dbReference>
<keyword evidence="2" id="KW-0238">DNA-binding</keyword>
<dbReference type="PANTHER" id="PTHR33204:SF18">
    <property type="entry name" value="TRANSCRIPTIONAL REGULATORY PROTEIN"/>
    <property type="match status" value="1"/>
</dbReference>
<dbReference type="SUPFAM" id="SSF46785">
    <property type="entry name" value="Winged helix' DNA-binding domain"/>
    <property type="match status" value="1"/>
</dbReference>
<accession>K8P6K7</accession>
<protein>
    <recommendedName>
        <fullName evidence="5">HTH hxlR-type domain-containing protein</fullName>
    </recommendedName>
</protein>
<comment type="caution">
    <text evidence="6">The sequence shown here is derived from an EMBL/GenBank/DDBJ whole genome shotgun (WGS) entry which is preliminary data.</text>
</comment>
<keyword evidence="3" id="KW-0804">Transcription</keyword>
<keyword evidence="7" id="KW-1185">Reference proteome</keyword>